<evidence type="ECO:0000256" key="4">
    <source>
        <dbReference type="SAM" id="Coils"/>
    </source>
</evidence>
<dbReference type="Pfam" id="PF13499">
    <property type="entry name" value="EF-hand_7"/>
    <property type="match status" value="1"/>
</dbReference>
<feature type="domain" description="EF-hand" evidence="6">
    <location>
        <begin position="1636"/>
        <end position="1663"/>
    </location>
</feature>
<feature type="domain" description="EF-hand" evidence="6">
    <location>
        <begin position="2066"/>
        <end position="2101"/>
    </location>
</feature>
<evidence type="ECO:0000313" key="8">
    <source>
        <dbReference type="Proteomes" id="UP001163082"/>
    </source>
</evidence>
<dbReference type="Gene3D" id="1.10.238.10">
    <property type="entry name" value="EF-hand"/>
    <property type="match status" value="5"/>
</dbReference>
<keyword evidence="3" id="KW-0106">Calcium</keyword>
<feature type="domain" description="EF-hand" evidence="6">
    <location>
        <begin position="1862"/>
        <end position="1897"/>
    </location>
</feature>
<dbReference type="InterPro" id="IPR002048">
    <property type="entry name" value="EF_hand_dom"/>
</dbReference>
<dbReference type="SUPFAM" id="SSF47473">
    <property type="entry name" value="EF-hand"/>
    <property type="match status" value="4"/>
</dbReference>
<sequence>MSRRYTTEFVIKGDSSSGVKASRDLQRANADLTREMQRAERQGDEMAASFESAGIRAQKLATFTAAATAAVGTMAVNQTQNIAQQDALAQSLGVSLQTLQRWEFAAKAAGMQSGAMGDIFKDTAEKIGDFVNTGGGEAADLFEVLNLNIRDLMDLSPDKQLLAVAKAFDEVGNRGAKIAFIEGLGNDATRLLPLLENNAEALREQLGIADQLGITIPESDIQGIRDASQALNELTGLGTAFANTVASELAPGIAKLSGDVQQFVTDMGGMESVVDRVADGTLLLTGVLAGRFAGSLVTATAATLSKISADRAHIAALAEAQAMEASRAATLARTASNLQSIAAQRAASAAQEAAQERNAAAMDAQRLQRLQAQLAAEKALAAQRLGEQANAAGRMQVQARINQLHTAELGAINQLTAANGRLARAEAAATSAKKLASAASVEKARADTAATAAVGAYTAATSAAARANGVLATSARVAAGAMSLVGGPMGAAVLAGGAIYYFREELGLVAPKIQSATDRVDDMTSALDANSEAALKNARAMLEAERQFQQFRQATLAMDVSRQQQVVADEQRQWDAVGGQEAFGMGMRSEAQQKLYDLRLELLDTRKAIDAAGGSVTEIDAKLEELEKTTRNLITPTGYLGDANKSAEAAARKAQQVAEAQAKALVGIQQEMDPLLKDHAEYVERLGVLDKALADSTISEEAYGEAVRWNAEQYQRAATGAEDYEKQTETLVSTYDRHNQKALQLQTALEQINQRYRAGEIDGEQYTRMIGGIRDEMQQLALESDPAAQEMARAWEEASNRIDETFADAFTGAFDSFDDFTDQLLDGFKRLLGELAYQATLKPIVVQFTQQMGGALGIPGAGGAGAGDGLGGLNIGSLKNGFQALQSGVGGIQWVGAGGAQAYGGTGFANAATSGTGATGFMGGSLQNFSGMQGLASGGAGAAGGYLGTKAGAALFGKEAGSSFGATAGAVIGTYFGGPIGAFAGGTIGGALDSLFGSKNRAPSFDLMTTDRDPNTIFEDVQHGVKAKSAFGNVGFHGGNTNRLQETFGSFGKATDFLEAIAASDNLLASLARSPEELNAMSDAVKSVRITSSDAAGIAEQLGKRTIAAVNAIDGEFGDFIGGLGSDVDTIVARAQSAMSALNLLGSASVNLNLQFDASASGALRAADSIAQYAGGVEQLASLQSSYYQAFFTDAEQATILQGDLSQTLAGMNLVLPQTRDSYRQLIESQNLNTEAGQRNYAQLLQLAGSFDQLQTLLEQTGGGVHRFGDRLSELNDKIGTLEDDVRSAYQAFENQAFGQQLALLELAGDSTAALALQRERELLSIDPLLHETQRVIWSIEDETQAKQNAIGAAKNYAASLAQVSDQLASTFNGINAWVDQQNATGGTPRSNLGEAQAQLDRQLELARSGDRDALQSITQYADRVLQANDTYNASGTAGQAIRDDVLAALEALPEQISPEEYIAEEIKQALREQTQGISSQLGDVLRGDNPSKIAGNLAGYFTTLAGGIDGVLTREQLAIVMSGKATDAELQAIMRAVDLNGDGVMDGLESVIIQSLPTDAVLGTVLRNKMNELDKNQLTHAQIRTALSPIATDAEIDRLIREVDVNGDGIVTRQELTNKRVGGLAGGIAKSLNPAFDMLDGNLDGKLTFAELSKGLDGIATDKELRSIMRAVDLNGDGVISGLESVIIAGMPTDSILGNVLRGKMNELDKNQLTHAQIRNALSPIATDAEIDRLIREVDVNGDGIITRQELTNKRVGGLAGGISGSLSSYFGSLEDGIGGVLTRDQLAKVMGGKATNAELRAIMRAVDLNGDGVISGLENVIIAEMPTDSILGTALRNKMNELDKNQLTHAQIRTALSPIATDAEIDRLIREVDVNGDGIVTRQELTNKRVGGLAGGIAKSLNPAFDMLDGNLDGKLTFAELSKGLDGIATDQQLRRIVRAVDLNADGVISGLESVVIAGMPTDSILAGVLTKESKRLGKEQLTQAEVRAALKGLATDGQINSLLNKTDVNGHRIWSRQGATNSRLAGLAKGIGSALSPMFSDIDTSLDGLIDYKEFSKAFSGMATDKELRNIFGKLDEDGSGTIDRLEALARTGEGTEDNTKSLEERAYDQLASLNGLVGEMSRTTDQFVGLNSNIVSLKDSINALGVAQADIARIERERKGAEIAAQAGMTLDRRNQQLGERGAVRGEIDRINDAYKGINMGQVKYRAQLDLKDGLDGWHTAKDGNQANWEGWESDFDRFVGTLRDANLGAMSQSEFDKWVAQREKQSKGMWSATHVETVAERVRSQEILRRHSIEMAQLDSLRERLENANSLISSFNDSIVQSRRDYKEATGKAAPFAKGGVFEMGRVATNSIVSSPTLFDMGLMGEADPEAIVPLSRGDGGRLGVDATGLMRIPDGPLELPMPDMPLPQFPQLGSNDVLQVLQDVKRELQESRKENKRLQEENNRHAAAAVAVQQAGFNGQINEQKKSNAALGTMASKARLEGARR</sequence>
<keyword evidence="2" id="KW-0677">Repeat</keyword>
<evidence type="ECO:0000256" key="2">
    <source>
        <dbReference type="ARBA" id="ARBA00022737"/>
    </source>
</evidence>
<evidence type="ECO:0000256" key="3">
    <source>
        <dbReference type="ARBA" id="ARBA00022837"/>
    </source>
</evidence>
<feature type="coiled-coil region" evidence="4">
    <location>
        <begin position="2293"/>
        <end position="2323"/>
    </location>
</feature>
<dbReference type="Pfam" id="PF13833">
    <property type="entry name" value="EF-hand_8"/>
    <property type="match status" value="1"/>
</dbReference>
<evidence type="ECO:0000259" key="6">
    <source>
        <dbReference type="PROSITE" id="PS50222"/>
    </source>
</evidence>
<dbReference type="PANTHER" id="PTHR34524">
    <property type="entry name" value="CALCYPHOSIN"/>
    <property type="match status" value="1"/>
</dbReference>
<dbReference type="PROSITE" id="PS00018">
    <property type="entry name" value="EF_HAND_1"/>
    <property type="match status" value="3"/>
</dbReference>
<organism evidence="7 8">
    <name type="scientific">Halomonas qaidamensis</name>
    <dbReference type="NCBI Taxonomy" id="2866211"/>
    <lineage>
        <taxon>Bacteria</taxon>
        <taxon>Pseudomonadati</taxon>
        <taxon>Pseudomonadota</taxon>
        <taxon>Gammaproteobacteria</taxon>
        <taxon>Oceanospirillales</taxon>
        <taxon>Halomonadaceae</taxon>
        <taxon>Halomonas</taxon>
    </lineage>
</organism>
<evidence type="ECO:0000256" key="1">
    <source>
        <dbReference type="ARBA" id="ARBA00022723"/>
    </source>
</evidence>
<dbReference type="Pfam" id="PF13202">
    <property type="entry name" value="EF-hand_5"/>
    <property type="match status" value="3"/>
</dbReference>
<dbReference type="InterPro" id="IPR051581">
    <property type="entry name" value="Ca-bind"/>
</dbReference>
<feature type="domain" description="EF-hand" evidence="6">
    <location>
        <begin position="1592"/>
        <end position="1627"/>
    </location>
</feature>
<proteinExistence type="predicted"/>
<feature type="domain" description="EF-hand" evidence="6">
    <location>
        <begin position="1906"/>
        <end position="1933"/>
    </location>
</feature>
<dbReference type="PANTHER" id="PTHR34524:SF6">
    <property type="entry name" value="CALCYPHOSINE LIKE"/>
    <property type="match status" value="1"/>
</dbReference>
<dbReference type="InterPro" id="IPR018247">
    <property type="entry name" value="EF_Hand_1_Ca_BS"/>
</dbReference>
<geneLocation type="plasmid" evidence="7 8">
    <name>unnamed</name>
</geneLocation>
<name>A0ABY6JWL2_9GAMM</name>
<keyword evidence="1" id="KW-0479">Metal-binding</keyword>
<keyword evidence="4" id="KW-0175">Coiled coil</keyword>
<dbReference type="CDD" id="cd00051">
    <property type="entry name" value="EFh"/>
    <property type="match status" value="6"/>
</dbReference>
<keyword evidence="7" id="KW-0614">Plasmid</keyword>
<evidence type="ECO:0000256" key="5">
    <source>
        <dbReference type="SAM" id="MobiDB-lite"/>
    </source>
</evidence>
<feature type="region of interest" description="Disordered" evidence="5">
    <location>
        <begin position="2465"/>
        <end position="2491"/>
    </location>
</feature>
<dbReference type="InterPro" id="IPR011992">
    <property type="entry name" value="EF-hand-dom_pair"/>
</dbReference>
<keyword evidence="8" id="KW-1185">Reference proteome</keyword>
<accession>A0ABY6JWL2</accession>
<evidence type="ECO:0000313" key="7">
    <source>
        <dbReference type="EMBL" id="UYV20910.1"/>
    </source>
</evidence>
<gene>
    <name evidence="7" type="ORF">K1Y77_17260</name>
</gene>
<dbReference type="Proteomes" id="UP001163082">
    <property type="component" value="Plasmid unnamed"/>
</dbReference>
<feature type="coiled-coil region" evidence="4">
    <location>
        <begin position="2420"/>
        <end position="2454"/>
    </location>
</feature>
<dbReference type="PROSITE" id="PS50222">
    <property type="entry name" value="EF_HAND_2"/>
    <property type="match status" value="6"/>
</dbReference>
<reference evidence="7" key="1">
    <citation type="journal article" date="2022" name="Antonie Van Leeuwenhoek">
        <title>Whole genome sequencing of the halophilic Halomonas qaidamensis XH36, a novel species strain with high ectoine production.</title>
        <authorList>
            <person name="Zhang T."/>
            <person name="Cui T."/>
            <person name="Cao Y."/>
            <person name="Li Y."/>
            <person name="Li F."/>
            <person name="Zhu D."/>
            <person name="Xing J."/>
        </authorList>
    </citation>
    <scope>NUCLEOTIDE SEQUENCE</scope>
    <source>
        <strain evidence="7">XH36</strain>
    </source>
</reference>
<dbReference type="SMART" id="SM00054">
    <property type="entry name" value="EFh"/>
    <property type="match status" value="10"/>
</dbReference>
<feature type="domain" description="EF-hand" evidence="6">
    <location>
        <begin position="1727"/>
        <end position="1762"/>
    </location>
</feature>
<dbReference type="EMBL" id="CP080628">
    <property type="protein sequence ID" value="UYV20910.1"/>
    <property type="molecule type" value="Genomic_DNA"/>
</dbReference>
<protein>
    <submittedName>
        <fullName evidence="7">EF-hand domain-containing protein</fullName>
    </submittedName>
</protein>
<feature type="coiled-coil region" evidence="4">
    <location>
        <begin position="22"/>
        <end position="49"/>
    </location>
</feature>